<gene>
    <name evidence="2" type="ORF">LSH36_449g03067</name>
</gene>
<dbReference type="InterPro" id="IPR033469">
    <property type="entry name" value="CYTH-like_dom_sf"/>
</dbReference>
<dbReference type="Proteomes" id="UP001208570">
    <property type="component" value="Unassembled WGS sequence"/>
</dbReference>
<keyword evidence="3" id="KW-1185">Reference proteome</keyword>
<dbReference type="Pfam" id="PF01928">
    <property type="entry name" value="CYTH"/>
    <property type="match status" value="1"/>
</dbReference>
<sequence length="279" mass="31520">MNDSAMPSNIEIKAKVHNVEELKKLTESLSGEKGTIIIQNDTFFCVPNGRLKLRQLKDSPSQLIFYQRVDQSGPKFSNYHITYTETPEDLKQTLSKALGIKGIVNKRRLLYMIGQTRVHLDCVEDLGDFMELELFEIFGFIPDLMGCFWVGRRGVFLEDEDCSHRVSMYDYPLMQSTVGSASHRSVSRRAVSLVRVNGVKSGSLPEMDISSGDKLRVTLWSAVEEHGFSFGSREEKSKTFCGCRHSLKGLLNHLERIDSIRNEDNLVGVRVEFCLGGDS</sequence>
<proteinExistence type="predicted"/>
<dbReference type="InterPro" id="IPR023577">
    <property type="entry name" value="CYTH_domain"/>
</dbReference>
<dbReference type="GO" id="GO:0016462">
    <property type="term" value="F:pyrophosphatase activity"/>
    <property type="evidence" value="ECO:0007669"/>
    <property type="project" value="UniProtKB-ARBA"/>
</dbReference>
<dbReference type="EMBL" id="JAODUP010000449">
    <property type="protein sequence ID" value="KAK2149502.1"/>
    <property type="molecule type" value="Genomic_DNA"/>
</dbReference>
<organism evidence="2 3">
    <name type="scientific">Paralvinella palmiformis</name>
    <dbReference type="NCBI Taxonomy" id="53620"/>
    <lineage>
        <taxon>Eukaryota</taxon>
        <taxon>Metazoa</taxon>
        <taxon>Spiralia</taxon>
        <taxon>Lophotrochozoa</taxon>
        <taxon>Annelida</taxon>
        <taxon>Polychaeta</taxon>
        <taxon>Sedentaria</taxon>
        <taxon>Canalipalpata</taxon>
        <taxon>Terebellida</taxon>
        <taxon>Terebelliformia</taxon>
        <taxon>Alvinellidae</taxon>
        <taxon>Paralvinella</taxon>
    </lineage>
</organism>
<dbReference type="CDD" id="cd07890">
    <property type="entry name" value="CYTH-like_AC_IV-like"/>
    <property type="match status" value="1"/>
</dbReference>
<dbReference type="Gene3D" id="2.40.320.10">
    <property type="entry name" value="Hypothetical Protein Pfu-838710-001"/>
    <property type="match status" value="1"/>
</dbReference>
<dbReference type="AlphaFoldDB" id="A0AAD9JA92"/>
<protein>
    <recommendedName>
        <fullName evidence="1">CYTH domain-containing protein</fullName>
    </recommendedName>
</protein>
<evidence type="ECO:0000313" key="3">
    <source>
        <dbReference type="Proteomes" id="UP001208570"/>
    </source>
</evidence>
<dbReference type="PANTHER" id="PTHR21028:SF2">
    <property type="entry name" value="CYTH DOMAIN-CONTAINING PROTEIN"/>
    <property type="match status" value="1"/>
</dbReference>
<dbReference type="SUPFAM" id="SSF55154">
    <property type="entry name" value="CYTH-like phosphatases"/>
    <property type="match status" value="1"/>
</dbReference>
<feature type="domain" description="CYTH" evidence="1">
    <location>
        <begin position="9"/>
        <end position="134"/>
    </location>
</feature>
<comment type="caution">
    <text evidence="2">The sequence shown here is derived from an EMBL/GenBank/DDBJ whole genome shotgun (WGS) entry which is preliminary data.</text>
</comment>
<dbReference type="InterPro" id="IPR008173">
    <property type="entry name" value="Adenylyl_cyclase_CyaB"/>
</dbReference>
<accession>A0AAD9JA92</accession>
<evidence type="ECO:0000313" key="2">
    <source>
        <dbReference type="EMBL" id="KAK2149502.1"/>
    </source>
</evidence>
<evidence type="ECO:0000259" key="1">
    <source>
        <dbReference type="Pfam" id="PF01928"/>
    </source>
</evidence>
<reference evidence="2" key="1">
    <citation type="journal article" date="2023" name="Mol. Biol. Evol.">
        <title>Third-Generation Sequencing Reveals the Adaptive Role of the Epigenome in Three Deep-Sea Polychaetes.</title>
        <authorList>
            <person name="Perez M."/>
            <person name="Aroh O."/>
            <person name="Sun Y."/>
            <person name="Lan Y."/>
            <person name="Juniper S.K."/>
            <person name="Young C.R."/>
            <person name="Angers B."/>
            <person name="Qian P.Y."/>
        </authorList>
    </citation>
    <scope>NUCLEOTIDE SEQUENCE</scope>
    <source>
        <strain evidence="2">P08H-3</strain>
    </source>
</reference>
<name>A0AAD9JA92_9ANNE</name>
<dbReference type="PANTHER" id="PTHR21028">
    <property type="entry name" value="SI:CH211-156B7.4"/>
    <property type="match status" value="1"/>
</dbReference>